<name>A0ABQ6F8S2_9RHOO</name>
<dbReference type="Pfam" id="PF12019">
    <property type="entry name" value="GspH"/>
    <property type="match status" value="1"/>
</dbReference>
<dbReference type="Proteomes" id="UP001157167">
    <property type="component" value="Unassembled WGS sequence"/>
</dbReference>
<dbReference type="InterPro" id="IPR022346">
    <property type="entry name" value="T2SS_GspH"/>
</dbReference>
<comment type="caution">
    <text evidence="13">The sequence shown here is derived from an EMBL/GenBank/DDBJ whole genome shotgun (WGS) entry which is preliminary data.</text>
</comment>
<dbReference type="RefSeq" id="WP_284187056.1">
    <property type="nucleotide sequence ID" value="NZ_BSPX01000011.1"/>
</dbReference>
<evidence type="ECO:0000256" key="4">
    <source>
        <dbReference type="ARBA" id="ARBA00022481"/>
    </source>
</evidence>
<evidence type="ECO:0000256" key="8">
    <source>
        <dbReference type="ARBA" id="ARBA00023136"/>
    </source>
</evidence>
<keyword evidence="7 11" id="KW-1133">Transmembrane helix</keyword>
<dbReference type="NCBIfam" id="TIGR02532">
    <property type="entry name" value="IV_pilin_GFxxxE"/>
    <property type="match status" value="1"/>
</dbReference>
<keyword evidence="6 11" id="KW-0812">Transmembrane</keyword>
<keyword evidence="8 11" id="KW-0472">Membrane</keyword>
<evidence type="ECO:0000256" key="3">
    <source>
        <dbReference type="ARBA" id="ARBA00022475"/>
    </source>
</evidence>
<accession>A0ABQ6F8S2</accession>
<evidence type="ECO:0000313" key="14">
    <source>
        <dbReference type="Proteomes" id="UP001157167"/>
    </source>
</evidence>
<evidence type="ECO:0000256" key="10">
    <source>
        <dbReference type="ARBA" id="ARBA00030775"/>
    </source>
</evidence>
<protein>
    <recommendedName>
        <fullName evidence="2">Type II secretion system protein H</fullName>
    </recommendedName>
    <alternativeName>
        <fullName evidence="10">General secretion pathway protein H</fullName>
    </alternativeName>
</protein>
<dbReference type="PROSITE" id="PS00409">
    <property type="entry name" value="PROKAR_NTER_METHYL"/>
    <property type="match status" value="1"/>
</dbReference>
<evidence type="ECO:0000256" key="5">
    <source>
        <dbReference type="ARBA" id="ARBA00022519"/>
    </source>
</evidence>
<keyword evidence="14" id="KW-1185">Reference proteome</keyword>
<evidence type="ECO:0000256" key="7">
    <source>
        <dbReference type="ARBA" id="ARBA00022989"/>
    </source>
</evidence>
<proteinExistence type="inferred from homology"/>
<dbReference type="Gene3D" id="3.30.700.10">
    <property type="entry name" value="Glycoprotein, Type 4 Pilin"/>
    <property type="match status" value="1"/>
</dbReference>
<dbReference type="InterPro" id="IPR012902">
    <property type="entry name" value="N_methyl_site"/>
</dbReference>
<comment type="subcellular location">
    <subcellularLocation>
        <location evidence="1">Cell inner membrane</location>
        <topology evidence="1">Single-pass membrane protein</topology>
    </subcellularLocation>
</comment>
<dbReference type="InterPro" id="IPR045584">
    <property type="entry name" value="Pilin-like"/>
</dbReference>
<feature type="domain" description="General secretion pathway GspH" evidence="12">
    <location>
        <begin position="49"/>
        <end position="170"/>
    </location>
</feature>
<keyword evidence="3" id="KW-1003">Cell membrane</keyword>
<evidence type="ECO:0000256" key="11">
    <source>
        <dbReference type="SAM" id="Phobius"/>
    </source>
</evidence>
<organism evidence="13 14">
    <name type="scientific">Zoogloea oryzae</name>
    <dbReference type="NCBI Taxonomy" id="310767"/>
    <lineage>
        <taxon>Bacteria</taxon>
        <taxon>Pseudomonadati</taxon>
        <taxon>Pseudomonadota</taxon>
        <taxon>Betaproteobacteria</taxon>
        <taxon>Rhodocyclales</taxon>
        <taxon>Zoogloeaceae</taxon>
        <taxon>Zoogloea</taxon>
    </lineage>
</organism>
<evidence type="ECO:0000256" key="2">
    <source>
        <dbReference type="ARBA" id="ARBA00021549"/>
    </source>
</evidence>
<dbReference type="Pfam" id="PF07963">
    <property type="entry name" value="N_methyl"/>
    <property type="match status" value="1"/>
</dbReference>
<comment type="similarity">
    <text evidence="9">Belongs to the GSP H family.</text>
</comment>
<dbReference type="EMBL" id="BSPX01000011">
    <property type="protein sequence ID" value="GLT21647.1"/>
    <property type="molecule type" value="Genomic_DNA"/>
</dbReference>
<reference evidence="14" key="1">
    <citation type="journal article" date="2019" name="Int. J. Syst. Evol. Microbiol.">
        <title>The Global Catalogue of Microorganisms (GCM) 10K type strain sequencing project: providing services to taxonomists for standard genome sequencing and annotation.</title>
        <authorList>
            <consortium name="The Broad Institute Genomics Platform"/>
            <consortium name="The Broad Institute Genome Sequencing Center for Infectious Disease"/>
            <person name="Wu L."/>
            <person name="Ma J."/>
        </authorList>
    </citation>
    <scope>NUCLEOTIDE SEQUENCE [LARGE SCALE GENOMIC DNA]</scope>
    <source>
        <strain evidence="14">NBRC 102407</strain>
    </source>
</reference>
<evidence type="ECO:0000256" key="6">
    <source>
        <dbReference type="ARBA" id="ARBA00022692"/>
    </source>
</evidence>
<evidence type="ECO:0000256" key="1">
    <source>
        <dbReference type="ARBA" id="ARBA00004377"/>
    </source>
</evidence>
<evidence type="ECO:0000313" key="13">
    <source>
        <dbReference type="EMBL" id="GLT21647.1"/>
    </source>
</evidence>
<sequence>MAAPGIRPARCGGVTLIELLIAVGILAMLAASAAPLISATSRPAQAAKAAEQLAAALRFARDEALRTQNPCGVIFAAGSASDSYKVYTLDTSSAPPTPLYTVRHPLSRQLYAETLGSGSRHPDTRLDSNLVVLPSGTASALSFLADGAPATTQGSALQRLASGSARVRVQAGSHTRDVLVAAETGRITFQ</sequence>
<gene>
    <name evidence="13" type="ORF">GCM10007933_10990</name>
</gene>
<keyword evidence="4" id="KW-0488">Methylation</keyword>
<evidence type="ECO:0000259" key="12">
    <source>
        <dbReference type="Pfam" id="PF12019"/>
    </source>
</evidence>
<dbReference type="SUPFAM" id="SSF54523">
    <property type="entry name" value="Pili subunits"/>
    <property type="match status" value="1"/>
</dbReference>
<keyword evidence="5" id="KW-0997">Cell inner membrane</keyword>
<evidence type="ECO:0000256" key="9">
    <source>
        <dbReference type="ARBA" id="ARBA00025772"/>
    </source>
</evidence>
<feature type="transmembrane region" description="Helical" evidence="11">
    <location>
        <begin position="12"/>
        <end position="37"/>
    </location>
</feature>